<dbReference type="Pfam" id="PF15611">
    <property type="entry name" value="EH_Signature"/>
    <property type="match status" value="1"/>
</dbReference>
<proteinExistence type="predicted"/>
<evidence type="ECO:0000259" key="1">
    <source>
        <dbReference type="Pfam" id="PF15611"/>
    </source>
</evidence>
<organism evidence="2 3">
    <name type="scientific">Laspinema palackyanum D2a</name>
    <dbReference type="NCBI Taxonomy" id="2953684"/>
    <lineage>
        <taxon>Bacteria</taxon>
        <taxon>Bacillati</taxon>
        <taxon>Cyanobacteriota</taxon>
        <taxon>Cyanophyceae</taxon>
        <taxon>Oscillatoriophycideae</taxon>
        <taxon>Oscillatoriales</taxon>
        <taxon>Laspinemataceae</taxon>
        <taxon>Laspinema</taxon>
        <taxon>Laspinema palackyanum</taxon>
    </lineage>
</organism>
<dbReference type="Proteomes" id="UP001525890">
    <property type="component" value="Unassembled WGS sequence"/>
</dbReference>
<comment type="caution">
    <text evidence="2">The sequence shown here is derived from an EMBL/GenBank/DDBJ whole genome shotgun (WGS) entry which is preliminary data.</text>
</comment>
<feature type="domain" description="Zorya protein ZorC EH" evidence="1">
    <location>
        <begin position="128"/>
        <end position="293"/>
    </location>
</feature>
<dbReference type="InterPro" id="IPR028943">
    <property type="entry name" value="ZorC_EH_Signature_dom"/>
</dbReference>
<accession>A0ABT2MTH7</accession>
<evidence type="ECO:0000313" key="3">
    <source>
        <dbReference type="Proteomes" id="UP001525890"/>
    </source>
</evidence>
<name>A0ABT2MTH7_9CYAN</name>
<evidence type="ECO:0000313" key="2">
    <source>
        <dbReference type="EMBL" id="MCT7968045.1"/>
    </source>
</evidence>
<reference evidence="2 3" key="1">
    <citation type="journal article" date="2022" name="Front. Microbiol.">
        <title>High genomic differentiation and limited gene flow indicate recent cryptic speciation within the genus Laspinema (cyanobacteria).</title>
        <authorList>
            <person name="Stanojkovic A."/>
            <person name="Skoupy S."/>
            <person name="Skaloud P."/>
            <person name="Dvorak P."/>
        </authorList>
    </citation>
    <scope>NUCLEOTIDE SEQUENCE [LARGE SCALE GENOMIC DNA]</scope>
    <source>
        <strain evidence="2 3">D2a</strain>
    </source>
</reference>
<dbReference type="RefSeq" id="WP_368007590.1">
    <property type="nucleotide sequence ID" value="NZ_JAMXFF010000026.1"/>
</dbReference>
<gene>
    <name evidence="2" type="ORF">NG799_17170</name>
</gene>
<protein>
    <submittedName>
        <fullName evidence="2">EH signature domain-containing protein</fullName>
    </submittedName>
</protein>
<dbReference type="EMBL" id="JAMXFF010000026">
    <property type="protein sequence ID" value="MCT7968045.1"/>
    <property type="molecule type" value="Genomic_DNA"/>
</dbReference>
<sequence length="379" mass="44014">MSNKNSDSISPVEILLALADNQGDRQIASWSFQKLITPKKLLEEAGLPKSLGSKPEIFSGIIKYFINTGPSRNLRQANLIINCLEDMATEPQLQGVQHLLTKVSTEIAGQFPMLVNWVEKNYGITSPDTRWSELSQPAKTALKDWIGALSYESFYKLVPILLRTLNLEDWERKQLISRRDFWSNYSDRFERLRILLPQSSQKATQEAIGSEFEHQDISILQEDGSEPTELCIFDFGDCCIVEFFRGPGSETRVFDSRVYPHIKTQLFDSPELSLKRLRCLGGEVHDHKYLWQGYCEKLLRKRDIYPNQGTQYFQGLYHPYNQYNRETGLPVPSLSEQEERQRKLEYWEREMAKIERAAKLFCREFDSLDYWAIETGQTV</sequence>
<keyword evidence="3" id="KW-1185">Reference proteome</keyword>